<dbReference type="Gramene" id="Psat05G0833200-T1">
    <property type="protein sequence ID" value="KAI5414146.1"/>
    <property type="gene ID" value="KIW84_058332"/>
</dbReference>
<proteinExistence type="predicted"/>
<dbReference type="EMBL" id="JAMSHJ010000005">
    <property type="protein sequence ID" value="KAI5414146.1"/>
    <property type="molecule type" value="Genomic_DNA"/>
</dbReference>
<reference evidence="1 2" key="1">
    <citation type="journal article" date="2022" name="Nat. Genet.">
        <title>Improved pea reference genome and pan-genome highlight genomic features and evolutionary characteristics.</title>
        <authorList>
            <person name="Yang T."/>
            <person name="Liu R."/>
            <person name="Luo Y."/>
            <person name="Hu S."/>
            <person name="Wang D."/>
            <person name="Wang C."/>
            <person name="Pandey M.K."/>
            <person name="Ge S."/>
            <person name="Xu Q."/>
            <person name="Li N."/>
            <person name="Li G."/>
            <person name="Huang Y."/>
            <person name="Saxena R.K."/>
            <person name="Ji Y."/>
            <person name="Li M."/>
            <person name="Yan X."/>
            <person name="He Y."/>
            <person name="Liu Y."/>
            <person name="Wang X."/>
            <person name="Xiang C."/>
            <person name="Varshney R.K."/>
            <person name="Ding H."/>
            <person name="Gao S."/>
            <person name="Zong X."/>
        </authorList>
    </citation>
    <scope>NUCLEOTIDE SEQUENCE [LARGE SCALE GENOMIC DNA]</scope>
    <source>
        <strain evidence="1 2">cv. Zhongwan 6</strain>
    </source>
</reference>
<gene>
    <name evidence="1" type="ORF">KIW84_058332</name>
</gene>
<dbReference type="AlphaFoldDB" id="A0A9D4X4P1"/>
<organism evidence="1 2">
    <name type="scientific">Pisum sativum</name>
    <name type="common">Garden pea</name>
    <name type="synonym">Lathyrus oleraceus</name>
    <dbReference type="NCBI Taxonomy" id="3888"/>
    <lineage>
        <taxon>Eukaryota</taxon>
        <taxon>Viridiplantae</taxon>
        <taxon>Streptophyta</taxon>
        <taxon>Embryophyta</taxon>
        <taxon>Tracheophyta</taxon>
        <taxon>Spermatophyta</taxon>
        <taxon>Magnoliopsida</taxon>
        <taxon>eudicotyledons</taxon>
        <taxon>Gunneridae</taxon>
        <taxon>Pentapetalae</taxon>
        <taxon>rosids</taxon>
        <taxon>fabids</taxon>
        <taxon>Fabales</taxon>
        <taxon>Fabaceae</taxon>
        <taxon>Papilionoideae</taxon>
        <taxon>50 kb inversion clade</taxon>
        <taxon>NPAAA clade</taxon>
        <taxon>Hologalegina</taxon>
        <taxon>IRL clade</taxon>
        <taxon>Fabeae</taxon>
        <taxon>Lathyrus</taxon>
    </lineage>
</organism>
<evidence type="ECO:0000313" key="2">
    <source>
        <dbReference type="Proteomes" id="UP001058974"/>
    </source>
</evidence>
<evidence type="ECO:0000313" key="1">
    <source>
        <dbReference type="EMBL" id="KAI5414146.1"/>
    </source>
</evidence>
<accession>A0A9D4X4P1</accession>
<keyword evidence="2" id="KW-1185">Reference proteome</keyword>
<dbReference type="Proteomes" id="UP001058974">
    <property type="component" value="Chromosome 5"/>
</dbReference>
<comment type="caution">
    <text evidence="1">The sequence shown here is derived from an EMBL/GenBank/DDBJ whole genome shotgun (WGS) entry which is preliminary data.</text>
</comment>
<protein>
    <submittedName>
        <fullName evidence="1">Uncharacterized protein</fullName>
    </submittedName>
</protein>
<name>A0A9D4X4P1_PEA</name>
<sequence>MDREHVIEDDYMTDELDSGVDGDSCDDRPAMIMFNEEETLRKGFTFKKYKSGRKFFNKNANVDWVSRVIIDKLKNNSSMKLNEVVADVRLGFAIEITGYRAFKVRQLSKKIVEGDSAKKYSMLWSYDAELRRASKVLH</sequence>